<organism evidence="1 2">
    <name type="scientific">Corallincola platygyrae</name>
    <dbReference type="NCBI Taxonomy" id="1193278"/>
    <lineage>
        <taxon>Bacteria</taxon>
        <taxon>Pseudomonadati</taxon>
        <taxon>Pseudomonadota</taxon>
        <taxon>Gammaproteobacteria</taxon>
        <taxon>Alteromonadales</taxon>
        <taxon>Psychromonadaceae</taxon>
        <taxon>Corallincola</taxon>
    </lineage>
</organism>
<protein>
    <submittedName>
        <fullName evidence="1">Metalloregulator ArsR/SmtB family transcription factor</fullName>
    </submittedName>
</protein>
<gene>
    <name evidence="1" type="ORF">ACFSJ3_04120</name>
</gene>
<dbReference type="EMBL" id="JBHUHT010000008">
    <property type="protein sequence ID" value="MFD2095159.1"/>
    <property type="molecule type" value="Genomic_DNA"/>
</dbReference>
<evidence type="ECO:0000313" key="1">
    <source>
        <dbReference type="EMBL" id="MFD2095159.1"/>
    </source>
</evidence>
<dbReference type="InterPro" id="IPR036390">
    <property type="entry name" value="WH_DNA-bd_sf"/>
</dbReference>
<dbReference type="Proteomes" id="UP001597380">
    <property type="component" value="Unassembled WGS sequence"/>
</dbReference>
<proteinExistence type="predicted"/>
<name>A0ABW4XK60_9GAMM</name>
<evidence type="ECO:0000313" key="2">
    <source>
        <dbReference type="Proteomes" id="UP001597380"/>
    </source>
</evidence>
<keyword evidence="2" id="KW-1185">Reference proteome</keyword>
<dbReference type="SUPFAM" id="SSF46785">
    <property type="entry name" value="Winged helix' DNA-binding domain"/>
    <property type="match status" value="1"/>
</dbReference>
<accession>A0ABW4XK60</accession>
<dbReference type="Gene3D" id="1.10.10.10">
    <property type="entry name" value="Winged helix-like DNA-binding domain superfamily/Winged helix DNA-binding domain"/>
    <property type="match status" value="1"/>
</dbReference>
<comment type="caution">
    <text evidence="1">The sequence shown here is derived from an EMBL/GenBank/DDBJ whole genome shotgun (WGS) entry which is preliminary data.</text>
</comment>
<dbReference type="InterPro" id="IPR036388">
    <property type="entry name" value="WH-like_DNA-bd_sf"/>
</dbReference>
<dbReference type="RefSeq" id="WP_345338318.1">
    <property type="nucleotide sequence ID" value="NZ_BAABLI010000005.1"/>
</dbReference>
<sequence>MNAAADKVLYLLKTQGKLTAQACGEQLQMTSMGARKHLQQLESNGLVDSEDIASKKGRPNRFWFLTEKGHQRFPDRHSDLTLQLIDSVKSVFGDEGLQQLIDKRENVLTQTYQQAMAGLSLPERVRVLAQNRASEGYMASVIENEDGWLLIEDHCPICAAATECQGFCRAELNLFQTCIGPDATVKRTEYLLEGARRCAYQISPK</sequence>
<reference evidence="2" key="1">
    <citation type="journal article" date="2019" name="Int. J. Syst. Evol. Microbiol.">
        <title>The Global Catalogue of Microorganisms (GCM) 10K type strain sequencing project: providing services to taxonomists for standard genome sequencing and annotation.</title>
        <authorList>
            <consortium name="The Broad Institute Genomics Platform"/>
            <consortium name="The Broad Institute Genome Sequencing Center for Infectious Disease"/>
            <person name="Wu L."/>
            <person name="Ma J."/>
        </authorList>
    </citation>
    <scope>NUCLEOTIDE SEQUENCE [LARGE SCALE GENOMIC DNA]</scope>
    <source>
        <strain evidence="2">CGMCC 1.10992</strain>
    </source>
</reference>